<dbReference type="PROSITE" id="PS01180">
    <property type="entry name" value="CUB"/>
    <property type="match status" value="1"/>
</dbReference>
<dbReference type="Pfam" id="PF00089">
    <property type="entry name" value="Trypsin"/>
    <property type="match status" value="1"/>
</dbReference>
<dbReference type="SUPFAM" id="SSF49854">
    <property type="entry name" value="Spermadhesin, CUB domain"/>
    <property type="match status" value="1"/>
</dbReference>
<evidence type="ECO:0000313" key="7">
    <source>
        <dbReference type="EMBL" id="WXI02782.1"/>
    </source>
</evidence>
<dbReference type="PROSITE" id="PS50240">
    <property type="entry name" value="TRYPSIN_DOM"/>
    <property type="match status" value="1"/>
</dbReference>
<keyword evidence="1 2" id="KW-1015">Disulfide bond</keyword>
<organism evidence="7">
    <name type="scientific">Oncocephalus sp</name>
    <dbReference type="NCBI Taxonomy" id="2944721"/>
    <lineage>
        <taxon>Eukaryota</taxon>
        <taxon>Metazoa</taxon>
        <taxon>Ecdysozoa</taxon>
        <taxon>Arthropoda</taxon>
        <taxon>Hexapoda</taxon>
        <taxon>Insecta</taxon>
        <taxon>Pterygota</taxon>
        <taxon>Neoptera</taxon>
        <taxon>Paraneoptera</taxon>
        <taxon>Hemiptera</taxon>
        <taxon>Heteroptera</taxon>
        <taxon>Panheteroptera</taxon>
        <taxon>Cimicomorpha</taxon>
        <taxon>Reduviidae</taxon>
        <taxon>Stenopodainae</taxon>
        <taxon>Oncocephalus</taxon>
    </lineage>
</organism>
<dbReference type="InterPro" id="IPR001254">
    <property type="entry name" value="Trypsin_dom"/>
</dbReference>
<feature type="domain" description="CUB" evidence="5">
    <location>
        <begin position="33"/>
        <end position="147"/>
    </location>
</feature>
<keyword evidence="3" id="KW-0378">Hydrolase</keyword>
<dbReference type="FunFam" id="2.40.10.10:FF:000068">
    <property type="entry name" value="transmembrane protease serine 2"/>
    <property type="match status" value="1"/>
</dbReference>
<dbReference type="PROSITE" id="PS00134">
    <property type="entry name" value="TRYPSIN_HIS"/>
    <property type="match status" value="1"/>
</dbReference>
<dbReference type="Gene3D" id="2.40.10.10">
    <property type="entry name" value="Trypsin-like serine proteases"/>
    <property type="match status" value="1"/>
</dbReference>
<protein>
    <submittedName>
        <fullName evidence="7">Venom S1 protease with CUB domain 14</fullName>
    </submittedName>
</protein>
<dbReference type="GO" id="GO:0006508">
    <property type="term" value="P:proteolysis"/>
    <property type="evidence" value="ECO:0007669"/>
    <property type="project" value="UniProtKB-KW"/>
</dbReference>
<sequence length="442" mass="49024">MLILYSLLVYAIIGIGESLEKGEDGYIHIDDKRKLKLYEPPINVQNYNYPDQAPAALKQTWTFSSYPWIKLQFTCSLIQIPSNPPCNEHYLEINDGTTTKKYCGEIKDLDVTSSANKIDVLFKTGKSFGGGTIDCQVVGFNPEFTTLAPPTTTKSYLEIESIEIDSSEYGVTPGAKKTNCPCGLANKSPARIVGGKPTEPNEFPFMAALVSREVGLPFCGATIITPYHAITAAHCTIKLTEYGVEGAILVGEHDYEKESKTVEQYNVVQIIQHEGYNNDTSRNDIALVLLDREIKFNQFVGRACLPTKRMNLEHQYVKMLGWGRIHPEGPSSHVLRKVNVRVIPMSDCLDVWGLFIPANEPKHICVYAKNKSSCQGDSGGPVLWLDPETNRYTLVGLTSFGLNCSPNIPSVKTEVAAFLDWINYHIKITTPDGSLQTCSKID</sequence>
<dbReference type="Pfam" id="PF00431">
    <property type="entry name" value="CUB"/>
    <property type="match status" value="1"/>
</dbReference>
<comment type="caution">
    <text evidence="2">Lacks conserved residue(s) required for the propagation of feature annotation.</text>
</comment>
<evidence type="ECO:0000256" key="3">
    <source>
        <dbReference type="RuleBase" id="RU363034"/>
    </source>
</evidence>
<dbReference type="GO" id="GO:0004252">
    <property type="term" value="F:serine-type endopeptidase activity"/>
    <property type="evidence" value="ECO:0007669"/>
    <property type="project" value="InterPro"/>
</dbReference>
<keyword evidence="4" id="KW-0732">Signal</keyword>
<dbReference type="EMBL" id="PP517532">
    <property type="protein sequence ID" value="WXI02782.1"/>
    <property type="molecule type" value="mRNA"/>
</dbReference>
<evidence type="ECO:0000256" key="4">
    <source>
        <dbReference type="SAM" id="SignalP"/>
    </source>
</evidence>
<keyword evidence="3" id="KW-0720">Serine protease</keyword>
<evidence type="ECO:0000256" key="2">
    <source>
        <dbReference type="PROSITE-ProRule" id="PRU00059"/>
    </source>
</evidence>
<proteinExistence type="evidence at transcript level"/>
<evidence type="ECO:0000256" key="1">
    <source>
        <dbReference type="ARBA" id="ARBA00023157"/>
    </source>
</evidence>
<dbReference type="InterPro" id="IPR000859">
    <property type="entry name" value="CUB_dom"/>
</dbReference>
<dbReference type="CDD" id="cd00041">
    <property type="entry name" value="CUB"/>
    <property type="match status" value="1"/>
</dbReference>
<evidence type="ECO:0000259" key="6">
    <source>
        <dbReference type="PROSITE" id="PS50240"/>
    </source>
</evidence>
<feature type="domain" description="Peptidase S1" evidence="6">
    <location>
        <begin position="192"/>
        <end position="427"/>
    </location>
</feature>
<dbReference type="SUPFAM" id="SSF50494">
    <property type="entry name" value="Trypsin-like serine proteases"/>
    <property type="match status" value="1"/>
</dbReference>
<dbReference type="InterPro" id="IPR001314">
    <property type="entry name" value="Peptidase_S1A"/>
</dbReference>
<feature type="signal peptide" evidence="4">
    <location>
        <begin position="1"/>
        <end position="18"/>
    </location>
</feature>
<dbReference type="InterPro" id="IPR033116">
    <property type="entry name" value="TRYPSIN_SER"/>
</dbReference>
<dbReference type="Gene3D" id="2.60.120.290">
    <property type="entry name" value="Spermadhesin, CUB domain"/>
    <property type="match status" value="1"/>
</dbReference>
<dbReference type="InterPro" id="IPR043504">
    <property type="entry name" value="Peptidase_S1_PA_chymotrypsin"/>
</dbReference>
<feature type="disulfide bond" evidence="2">
    <location>
        <begin position="86"/>
        <end position="103"/>
    </location>
</feature>
<dbReference type="InterPro" id="IPR035914">
    <property type="entry name" value="Sperma_CUB_dom_sf"/>
</dbReference>
<accession>A0AB38ZER4</accession>
<dbReference type="InterPro" id="IPR018114">
    <property type="entry name" value="TRYPSIN_HIS"/>
</dbReference>
<dbReference type="InterPro" id="IPR009003">
    <property type="entry name" value="Peptidase_S1_PA"/>
</dbReference>
<keyword evidence="3 7" id="KW-0645">Protease</keyword>
<name>A0AB38ZER4_9HEMI</name>
<dbReference type="PROSITE" id="PS00135">
    <property type="entry name" value="TRYPSIN_SER"/>
    <property type="match status" value="1"/>
</dbReference>
<evidence type="ECO:0000259" key="5">
    <source>
        <dbReference type="PROSITE" id="PS01180"/>
    </source>
</evidence>
<reference evidence="7" key="1">
    <citation type="submission" date="2024-03" db="EMBL/GenBank/DDBJ databases">
        <title>Venom adaptation and exaptation during the trophic switch to blood-feeding by kissing bugs (Reduviidae: Triatominae).</title>
        <authorList>
            <person name="Zdenek C.N."/>
            <person name="Cardoso F.C."/>
            <person name="Robinson S.D."/>
            <person name="Mercedes R.S."/>
            <person name="Raidjoe E.R."/>
            <person name="Hernandez-Vargas M.J."/>
            <person name="Jin J."/>
            <person name="Corzo G."/>
            <person name="Vetter I."/>
            <person name="King G.F."/>
            <person name="Fry B.G."/>
            <person name="Walker A."/>
        </authorList>
    </citation>
    <scope>NUCLEOTIDE SEQUENCE</scope>
</reference>
<feature type="chain" id="PRO_5044226210" evidence="4">
    <location>
        <begin position="19"/>
        <end position="442"/>
    </location>
</feature>
<dbReference type="PANTHER" id="PTHR24252">
    <property type="entry name" value="ACROSIN-RELATED"/>
    <property type="match status" value="1"/>
</dbReference>
<dbReference type="PANTHER" id="PTHR24252:SF7">
    <property type="entry name" value="HYALIN"/>
    <property type="match status" value="1"/>
</dbReference>
<dbReference type="AlphaFoldDB" id="A0AB38ZER4"/>
<dbReference type="SMART" id="SM00020">
    <property type="entry name" value="Tryp_SPc"/>
    <property type="match status" value="1"/>
</dbReference>
<dbReference type="PRINTS" id="PR00722">
    <property type="entry name" value="CHYMOTRYPSIN"/>
</dbReference>
<dbReference type="CDD" id="cd00190">
    <property type="entry name" value="Tryp_SPc"/>
    <property type="match status" value="1"/>
</dbReference>